<evidence type="ECO:0008006" key="3">
    <source>
        <dbReference type="Google" id="ProtNLM"/>
    </source>
</evidence>
<evidence type="ECO:0000313" key="2">
    <source>
        <dbReference type="Proteomes" id="UP001361239"/>
    </source>
</evidence>
<reference evidence="1 2" key="1">
    <citation type="submission" date="2024-03" db="EMBL/GenBank/DDBJ databases">
        <authorList>
            <person name="Jo J.-H."/>
        </authorList>
    </citation>
    <scope>NUCLEOTIDE SEQUENCE [LARGE SCALE GENOMIC DNA]</scope>
    <source>
        <strain evidence="1 2">PS1R-30</strain>
    </source>
</reference>
<name>A0ABU8RVK1_9SPHN</name>
<sequence length="260" mass="27952">MRSSWPRSARDKALGFAQERVVRRERKMDFSKVVSLKGEFEAEGLPRDSVAAEAGFAARNGLPYLVKIGGCEAKSDMRFLMAIGVKSIVAPMIESAFAMRKYQDMLPAGAFEHVGVTIETIDAVQRIEAVLDAGVKLSEVTVGRTDLTASFGGSGVDSAETIAMVKTVARAAQKRGLKTTMGGSVNAKTIALLREDEELRGLVACVETRKCVMPVAKFLEDGALEAAFAIEEALLELQLAYHGTIATAANDRVGQLRGRL</sequence>
<organism evidence="1 2">
    <name type="scientific">Novosphingobium anseongense</name>
    <dbReference type="NCBI Taxonomy" id="3133436"/>
    <lineage>
        <taxon>Bacteria</taxon>
        <taxon>Pseudomonadati</taxon>
        <taxon>Pseudomonadota</taxon>
        <taxon>Alphaproteobacteria</taxon>
        <taxon>Sphingomonadales</taxon>
        <taxon>Sphingomonadaceae</taxon>
        <taxon>Novosphingobium</taxon>
    </lineage>
</organism>
<dbReference type="Proteomes" id="UP001361239">
    <property type="component" value="Unassembled WGS sequence"/>
</dbReference>
<keyword evidence="2" id="KW-1185">Reference proteome</keyword>
<dbReference type="SUPFAM" id="SSF51621">
    <property type="entry name" value="Phosphoenolpyruvate/pyruvate domain"/>
    <property type="match status" value="1"/>
</dbReference>
<protein>
    <recommendedName>
        <fullName evidence="3">HpcH/HpaI aldolase/citrate lyase domain-containing protein</fullName>
    </recommendedName>
</protein>
<comment type="caution">
    <text evidence="1">The sequence shown here is derived from an EMBL/GenBank/DDBJ whole genome shotgun (WGS) entry which is preliminary data.</text>
</comment>
<gene>
    <name evidence="1" type="ORF">WG901_10360</name>
</gene>
<evidence type="ECO:0000313" key="1">
    <source>
        <dbReference type="EMBL" id="MEJ5977037.1"/>
    </source>
</evidence>
<dbReference type="RefSeq" id="WP_339586990.1">
    <property type="nucleotide sequence ID" value="NZ_JBBHJZ010000002.1"/>
</dbReference>
<proteinExistence type="predicted"/>
<accession>A0ABU8RVK1</accession>
<dbReference type="EMBL" id="JBBHJZ010000002">
    <property type="protein sequence ID" value="MEJ5977037.1"/>
    <property type="molecule type" value="Genomic_DNA"/>
</dbReference>
<dbReference type="InterPro" id="IPR015813">
    <property type="entry name" value="Pyrv/PenolPyrv_kinase-like_dom"/>
</dbReference>
<dbReference type="InterPro" id="IPR040442">
    <property type="entry name" value="Pyrv_kinase-like_dom_sf"/>
</dbReference>
<dbReference type="Gene3D" id="3.20.20.60">
    <property type="entry name" value="Phosphoenolpyruvate-binding domains"/>
    <property type="match status" value="1"/>
</dbReference>